<dbReference type="PROSITE" id="PS50222">
    <property type="entry name" value="EF_HAND_2"/>
    <property type="match status" value="1"/>
</dbReference>
<keyword evidence="1" id="KW-0106">Calcium</keyword>
<dbReference type="EMBL" id="CAUYUJ010015577">
    <property type="protein sequence ID" value="CAK0855827.1"/>
    <property type="molecule type" value="Genomic_DNA"/>
</dbReference>
<dbReference type="InterPro" id="IPR011992">
    <property type="entry name" value="EF-hand-dom_pair"/>
</dbReference>
<sequence>MRAGEAAKATITAARNFIGEKNKELATFAPEVSKPAKEELNEVNQRITASSQALAQFFKEVDGREKNVRVQEAEQKILDLEAEVNTVVEAAKPFAEGEIEGMPEEEATAKCTKFLELEKAAQAKLVETKQMVVKTAQEVKTVPAHVETLKPLQAKLTSIGVELNKAKKSTSSFEQKITAKRVREELAELLKEMEAEKAKVDQVCAPLLENGGEEFLVQACVRRLADALSAHMAEKGVTQETLLGKLATASDFAGYVEKMPETFEKEELIFLEGRPAAMFKQIDADGDGKISAAEFNAIFCPKYVCVKDIAVTDAFEMEKSTSTSKLKPGDVVEAIGPSRTDENGMTRVECKLPSGESTGFVTTKGNSGAIFLRACAPFDAFSAEADKAIEAGIKTLAGLQGKVKQKVAEFPRATGPAAPKTEDGEAKEGSVDALRGEVMKTSQKCSLAQQSVMTMKGKMKQAKAELTRKENNEKNAHVLAKEQREIDEVMTPATDSAKLVETNSKALEDITAPFLALMRKSCRRLRTQRPR</sequence>
<dbReference type="Gene3D" id="1.10.238.10">
    <property type="entry name" value="EF-hand"/>
    <property type="match status" value="1"/>
</dbReference>
<name>A0ABN9U967_9DINO</name>
<proteinExistence type="predicted"/>
<protein>
    <recommendedName>
        <fullName evidence="3">EF-hand domain-containing protein</fullName>
    </recommendedName>
</protein>
<evidence type="ECO:0000313" key="5">
    <source>
        <dbReference type="Proteomes" id="UP001189429"/>
    </source>
</evidence>
<evidence type="ECO:0000259" key="3">
    <source>
        <dbReference type="PROSITE" id="PS50222"/>
    </source>
</evidence>
<evidence type="ECO:0000313" key="4">
    <source>
        <dbReference type="EMBL" id="CAK0855827.1"/>
    </source>
</evidence>
<comment type="caution">
    <text evidence="4">The sequence shown here is derived from an EMBL/GenBank/DDBJ whole genome shotgun (WGS) entry which is preliminary data.</text>
</comment>
<evidence type="ECO:0000256" key="2">
    <source>
        <dbReference type="SAM" id="Coils"/>
    </source>
</evidence>
<dbReference type="SUPFAM" id="SSF47473">
    <property type="entry name" value="EF-hand"/>
    <property type="match status" value="1"/>
</dbReference>
<accession>A0ABN9U967</accession>
<feature type="domain" description="EF-hand" evidence="3">
    <location>
        <begin position="270"/>
        <end position="305"/>
    </location>
</feature>
<dbReference type="InterPro" id="IPR002048">
    <property type="entry name" value="EF_hand_dom"/>
</dbReference>
<dbReference type="Pfam" id="PF13202">
    <property type="entry name" value="EF-hand_5"/>
    <property type="match status" value="1"/>
</dbReference>
<gene>
    <name evidence="4" type="ORF">PCOR1329_LOCUS46359</name>
</gene>
<dbReference type="InterPro" id="IPR018247">
    <property type="entry name" value="EF_Hand_1_Ca_BS"/>
</dbReference>
<keyword evidence="2" id="KW-0175">Coiled coil</keyword>
<keyword evidence="5" id="KW-1185">Reference proteome</keyword>
<dbReference type="PROSITE" id="PS00018">
    <property type="entry name" value="EF_HAND_1"/>
    <property type="match status" value="1"/>
</dbReference>
<reference evidence="4" key="1">
    <citation type="submission" date="2023-10" db="EMBL/GenBank/DDBJ databases">
        <authorList>
            <person name="Chen Y."/>
            <person name="Shah S."/>
            <person name="Dougan E. K."/>
            <person name="Thang M."/>
            <person name="Chan C."/>
        </authorList>
    </citation>
    <scope>NUCLEOTIDE SEQUENCE [LARGE SCALE GENOMIC DNA]</scope>
</reference>
<feature type="coiled-coil region" evidence="2">
    <location>
        <begin position="63"/>
        <end position="90"/>
    </location>
</feature>
<organism evidence="4 5">
    <name type="scientific">Prorocentrum cordatum</name>
    <dbReference type="NCBI Taxonomy" id="2364126"/>
    <lineage>
        <taxon>Eukaryota</taxon>
        <taxon>Sar</taxon>
        <taxon>Alveolata</taxon>
        <taxon>Dinophyceae</taxon>
        <taxon>Prorocentrales</taxon>
        <taxon>Prorocentraceae</taxon>
        <taxon>Prorocentrum</taxon>
    </lineage>
</organism>
<feature type="coiled-coil region" evidence="2">
    <location>
        <begin position="176"/>
        <end position="203"/>
    </location>
</feature>
<dbReference type="Proteomes" id="UP001189429">
    <property type="component" value="Unassembled WGS sequence"/>
</dbReference>
<evidence type="ECO:0000256" key="1">
    <source>
        <dbReference type="ARBA" id="ARBA00022837"/>
    </source>
</evidence>